<reference evidence="2" key="1">
    <citation type="submission" date="2018-05" db="EMBL/GenBank/DDBJ databases">
        <authorList>
            <person name="Lanie J.A."/>
            <person name="Ng W.-L."/>
            <person name="Kazmierczak K.M."/>
            <person name="Andrzejewski T.M."/>
            <person name="Davidsen T.M."/>
            <person name="Wayne K.J."/>
            <person name="Tettelin H."/>
            <person name="Glass J.I."/>
            <person name="Rusch D."/>
            <person name="Podicherti R."/>
            <person name="Tsui H.-C.T."/>
            <person name="Winkler M.E."/>
        </authorList>
    </citation>
    <scope>NUCLEOTIDE SEQUENCE</scope>
</reference>
<feature type="non-terminal residue" evidence="2">
    <location>
        <position position="322"/>
    </location>
</feature>
<feature type="compositionally biased region" description="Basic and acidic residues" evidence="1">
    <location>
        <begin position="47"/>
        <end position="65"/>
    </location>
</feature>
<evidence type="ECO:0000256" key="1">
    <source>
        <dbReference type="SAM" id="MobiDB-lite"/>
    </source>
</evidence>
<organism evidence="2">
    <name type="scientific">marine metagenome</name>
    <dbReference type="NCBI Taxonomy" id="408172"/>
    <lineage>
        <taxon>unclassified sequences</taxon>
        <taxon>metagenomes</taxon>
        <taxon>ecological metagenomes</taxon>
    </lineage>
</organism>
<accession>A0A382L9X9</accession>
<proteinExistence type="predicted"/>
<sequence>MQRRRRGRPVPRDIFVFSEETAERIRQRREVPRAAILDTARRAAEAAIAENRRGRDVPRQPRGDLKSPPSPKIEVPFDEILHEQTEDVLSNLTKIISESRNELKADLKPWLMNNKIIPLKEQRVILAKQKGLDPNSPKFNPWSEEEVSKLSRQIAILEYEATKDENNNFLKCFDINNLPGNYILALIFLNEKLLSSTSATHINDGKIFICKDGVRIFIDSRKTTGAFLNPKGDRKIHANVGPNPDWVCLDPGRGDTKTPGPDWVASLIMVSDSGWPDWVLDEMDGVGSLSIKYQLNKWKSEEYSSVERLIYQHYSTMNEMIH</sequence>
<feature type="region of interest" description="Disordered" evidence="1">
    <location>
        <begin position="47"/>
        <end position="72"/>
    </location>
</feature>
<gene>
    <name evidence="2" type="ORF">METZ01_LOCUS286360</name>
</gene>
<dbReference type="AlphaFoldDB" id="A0A382L9X9"/>
<protein>
    <submittedName>
        <fullName evidence="2">Uncharacterized protein</fullName>
    </submittedName>
</protein>
<evidence type="ECO:0000313" key="2">
    <source>
        <dbReference type="EMBL" id="SVC33506.1"/>
    </source>
</evidence>
<dbReference type="EMBL" id="UINC01085704">
    <property type="protein sequence ID" value="SVC33506.1"/>
    <property type="molecule type" value="Genomic_DNA"/>
</dbReference>
<name>A0A382L9X9_9ZZZZ</name>